<name>A0A9P6HCQ8_9AGAM</name>
<reference evidence="1" key="1">
    <citation type="journal article" date="2020" name="Nat. Commun.">
        <title>Large-scale genome sequencing of mycorrhizal fungi provides insights into the early evolution of symbiotic traits.</title>
        <authorList>
            <person name="Miyauchi S."/>
            <person name="Kiss E."/>
            <person name="Kuo A."/>
            <person name="Drula E."/>
            <person name="Kohler A."/>
            <person name="Sanchez-Garcia M."/>
            <person name="Morin E."/>
            <person name="Andreopoulos B."/>
            <person name="Barry K.W."/>
            <person name="Bonito G."/>
            <person name="Buee M."/>
            <person name="Carver A."/>
            <person name="Chen C."/>
            <person name="Cichocki N."/>
            <person name="Clum A."/>
            <person name="Culley D."/>
            <person name="Crous P.W."/>
            <person name="Fauchery L."/>
            <person name="Girlanda M."/>
            <person name="Hayes R.D."/>
            <person name="Keri Z."/>
            <person name="LaButti K."/>
            <person name="Lipzen A."/>
            <person name="Lombard V."/>
            <person name="Magnuson J."/>
            <person name="Maillard F."/>
            <person name="Murat C."/>
            <person name="Nolan M."/>
            <person name="Ohm R.A."/>
            <person name="Pangilinan J."/>
            <person name="Pereira M.F."/>
            <person name="Perotto S."/>
            <person name="Peter M."/>
            <person name="Pfister S."/>
            <person name="Riley R."/>
            <person name="Sitrit Y."/>
            <person name="Stielow J.B."/>
            <person name="Szollosi G."/>
            <person name="Zifcakova L."/>
            <person name="Stursova M."/>
            <person name="Spatafora J.W."/>
            <person name="Tedersoo L."/>
            <person name="Vaario L.M."/>
            <person name="Yamada A."/>
            <person name="Yan M."/>
            <person name="Wang P."/>
            <person name="Xu J."/>
            <person name="Bruns T."/>
            <person name="Baldrian P."/>
            <person name="Vilgalys R."/>
            <person name="Dunand C."/>
            <person name="Henrissat B."/>
            <person name="Grigoriev I.V."/>
            <person name="Hibbett D."/>
            <person name="Nagy L.G."/>
            <person name="Martin F.M."/>
        </authorList>
    </citation>
    <scope>NUCLEOTIDE SEQUENCE</scope>
    <source>
        <strain evidence="1">UH-Tt-Lm1</strain>
    </source>
</reference>
<evidence type="ECO:0000313" key="1">
    <source>
        <dbReference type="EMBL" id="KAF9784467.1"/>
    </source>
</evidence>
<sequence length="515" mass="57353">MSGHSDAYTALEQHIAALRSEALNQFGENTQDSLSISDIDGLEFSLEQNVGRMLRSLRNSRQPCNRIPPEVITRIAHYCSSPTFDTPWYTCLLKSTHLCHRWREIITSCPSLWTLILNQPLNLASIFLERSGDLPLNVHTMYRLCYESAHLRRIKTLRLRAYGHRELSNVFSRLTIPSPVITEVAIDMVGDTYEYCPCLPPLFSDMSTIRSLSLGGVSFSAQFLRFTSLTSFSLHIPGALFSPFLDLLAANPALEFISISVWGPITTEQVDSPIITLNNLISIHCRDAAEFLLSRLSLPCSTLIQIEDTGPPLSLSRTLPTPITNIRHLAQIDSLSLTTTTVLTCSGQPMDSHRFTLVGRCGPVDIHWVVGYGGPREFDPQPLSFDYVKELTIAHQTSLECPRASKLDLSPLFNATRRLEVLKLCSCLPADCHSILSPFADNRTCPSLHTVEIINCSGQVQWLSALLPIATQRRNVGLALRKVLVSPHLSADLLVQKYIREFSGVLSDPTETDNV</sequence>
<dbReference type="OrthoDB" id="3053652at2759"/>
<dbReference type="EMBL" id="WIUZ02000008">
    <property type="protein sequence ID" value="KAF9784467.1"/>
    <property type="molecule type" value="Genomic_DNA"/>
</dbReference>
<protein>
    <recommendedName>
        <fullName evidence="3">F-box domain-containing protein</fullName>
    </recommendedName>
</protein>
<dbReference type="SUPFAM" id="SSF52047">
    <property type="entry name" value="RNI-like"/>
    <property type="match status" value="1"/>
</dbReference>
<keyword evidence="2" id="KW-1185">Reference proteome</keyword>
<evidence type="ECO:0000313" key="2">
    <source>
        <dbReference type="Proteomes" id="UP000736335"/>
    </source>
</evidence>
<gene>
    <name evidence="1" type="ORF">BJ322DRAFT_1211453</name>
</gene>
<organism evidence="1 2">
    <name type="scientific">Thelephora terrestris</name>
    <dbReference type="NCBI Taxonomy" id="56493"/>
    <lineage>
        <taxon>Eukaryota</taxon>
        <taxon>Fungi</taxon>
        <taxon>Dikarya</taxon>
        <taxon>Basidiomycota</taxon>
        <taxon>Agaricomycotina</taxon>
        <taxon>Agaricomycetes</taxon>
        <taxon>Thelephorales</taxon>
        <taxon>Thelephoraceae</taxon>
        <taxon>Thelephora</taxon>
    </lineage>
</organism>
<proteinExistence type="predicted"/>
<evidence type="ECO:0008006" key="3">
    <source>
        <dbReference type="Google" id="ProtNLM"/>
    </source>
</evidence>
<accession>A0A9P6HCQ8</accession>
<comment type="caution">
    <text evidence="1">The sequence shown here is derived from an EMBL/GenBank/DDBJ whole genome shotgun (WGS) entry which is preliminary data.</text>
</comment>
<reference evidence="1" key="2">
    <citation type="submission" date="2020-11" db="EMBL/GenBank/DDBJ databases">
        <authorList>
            <consortium name="DOE Joint Genome Institute"/>
            <person name="Kuo A."/>
            <person name="Miyauchi S."/>
            <person name="Kiss E."/>
            <person name="Drula E."/>
            <person name="Kohler A."/>
            <person name="Sanchez-Garcia M."/>
            <person name="Andreopoulos B."/>
            <person name="Barry K.W."/>
            <person name="Bonito G."/>
            <person name="Buee M."/>
            <person name="Carver A."/>
            <person name="Chen C."/>
            <person name="Cichocki N."/>
            <person name="Clum A."/>
            <person name="Culley D."/>
            <person name="Crous P.W."/>
            <person name="Fauchery L."/>
            <person name="Girlanda M."/>
            <person name="Hayes R."/>
            <person name="Keri Z."/>
            <person name="Labutti K."/>
            <person name="Lipzen A."/>
            <person name="Lombard V."/>
            <person name="Magnuson J."/>
            <person name="Maillard F."/>
            <person name="Morin E."/>
            <person name="Murat C."/>
            <person name="Nolan M."/>
            <person name="Ohm R."/>
            <person name="Pangilinan J."/>
            <person name="Pereira M."/>
            <person name="Perotto S."/>
            <person name="Peter M."/>
            <person name="Riley R."/>
            <person name="Sitrit Y."/>
            <person name="Stielow B."/>
            <person name="Szollosi G."/>
            <person name="Zifcakova L."/>
            <person name="Stursova M."/>
            <person name="Spatafora J.W."/>
            <person name="Tedersoo L."/>
            <person name="Vaario L.-M."/>
            <person name="Yamada A."/>
            <person name="Yan M."/>
            <person name="Wang P."/>
            <person name="Xu J."/>
            <person name="Bruns T."/>
            <person name="Baldrian P."/>
            <person name="Vilgalys R."/>
            <person name="Henrissat B."/>
            <person name="Grigoriev I.V."/>
            <person name="Hibbett D."/>
            <person name="Nagy L.G."/>
            <person name="Martin F.M."/>
        </authorList>
    </citation>
    <scope>NUCLEOTIDE SEQUENCE</scope>
    <source>
        <strain evidence="1">UH-Tt-Lm1</strain>
    </source>
</reference>
<dbReference type="Proteomes" id="UP000736335">
    <property type="component" value="Unassembled WGS sequence"/>
</dbReference>
<dbReference type="AlphaFoldDB" id="A0A9P6HCQ8"/>